<organism evidence="1 2">
    <name type="scientific">Chitinophaga filiformis</name>
    <name type="common">Myxococcus filiformis</name>
    <name type="synonym">Flexibacter filiformis</name>
    <dbReference type="NCBI Taxonomy" id="104663"/>
    <lineage>
        <taxon>Bacteria</taxon>
        <taxon>Pseudomonadati</taxon>
        <taxon>Bacteroidota</taxon>
        <taxon>Chitinophagia</taxon>
        <taxon>Chitinophagales</taxon>
        <taxon>Chitinophagaceae</taxon>
        <taxon>Chitinophaga</taxon>
    </lineage>
</organism>
<gene>
    <name evidence="1" type="ORF">SAMN04488121_105126</name>
</gene>
<reference evidence="1 2" key="1">
    <citation type="submission" date="2016-10" db="EMBL/GenBank/DDBJ databases">
        <authorList>
            <person name="de Groot N.N."/>
        </authorList>
    </citation>
    <scope>NUCLEOTIDE SEQUENCE [LARGE SCALE GENOMIC DNA]</scope>
    <source>
        <strain evidence="1 2">DSM 527</strain>
    </source>
</reference>
<evidence type="ECO:0000313" key="1">
    <source>
        <dbReference type="EMBL" id="SDG59372.1"/>
    </source>
</evidence>
<dbReference type="STRING" id="104663.SAMN04488121_105126"/>
<proteinExistence type="predicted"/>
<dbReference type="Proteomes" id="UP000199045">
    <property type="component" value="Unassembled WGS sequence"/>
</dbReference>
<evidence type="ECO:0000313" key="2">
    <source>
        <dbReference type="Proteomes" id="UP000199045"/>
    </source>
</evidence>
<protein>
    <submittedName>
        <fullName evidence="1">Uncharacterized protein</fullName>
    </submittedName>
</protein>
<dbReference type="AlphaFoldDB" id="A0A1G7VHR0"/>
<dbReference type="EMBL" id="FNBN01000005">
    <property type="protein sequence ID" value="SDG59372.1"/>
    <property type="molecule type" value="Genomic_DNA"/>
</dbReference>
<sequence>MKQYLFHDAKVISTAGEGKLLKVKLRKKPVKAGIKSVSL</sequence>
<name>A0A1G7VHR0_CHIFI</name>
<accession>A0A1G7VHR0</accession>